<proteinExistence type="predicted"/>
<dbReference type="PANTHER" id="PTHR30411">
    <property type="entry name" value="CYTOPLASMIC PROTEIN"/>
    <property type="match status" value="1"/>
</dbReference>
<dbReference type="Proteomes" id="UP000763557">
    <property type="component" value="Unassembled WGS sequence"/>
</dbReference>
<dbReference type="SUPFAM" id="SSF55826">
    <property type="entry name" value="YbaK/ProRS associated domain"/>
    <property type="match status" value="1"/>
</dbReference>
<accession>A0ABX2FBY2</accession>
<evidence type="ECO:0000313" key="2">
    <source>
        <dbReference type="EMBL" id="NRN68639.1"/>
    </source>
</evidence>
<dbReference type="RefSeq" id="WP_173137992.1">
    <property type="nucleotide sequence ID" value="NZ_CBCSGW010000078.1"/>
</dbReference>
<organism evidence="2 3">
    <name type="scientific">Kibdelosporangium persicum</name>
    <dbReference type="NCBI Taxonomy" id="2698649"/>
    <lineage>
        <taxon>Bacteria</taxon>
        <taxon>Bacillati</taxon>
        <taxon>Actinomycetota</taxon>
        <taxon>Actinomycetes</taxon>
        <taxon>Pseudonocardiales</taxon>
        <taxon>Pseudonocardiaceae</taxon>
        <taxon>Kibdelosporangium</taxon>
    </lineage>
</organism>
<dbReference type="Gene3D" id="3.90.960.10">
    <property type="entry name" value="YbaK/aminoacyl-tRNA synthetase-associated domain"/>
    <property type="match status" value="1"/>
</dbReference>
<evidence type="ECO:0000313" key="3">
    <source>
        <dbReference type="Proteomes" id="UP000763557"/>
    </source>
</evidence>
<reference evidence="2 3" key="1">
    <citation type="submission" date="2020-01" db="EMBL/GenBank/DDBJ databases">
        <title>Kibdelosporangium persica a novel Actinomycetes from a hot desert in Iran.</title>
        <authorList>
            <person name="Safaei N."/>
            <person name="Zaburannyi N."/>
            <person name="Mueller R."/>
            <person name="Wink J."/>
        </authorList>
    </citation>
    <scope>NUCLEOTIDE SEQUENCE [LARGE SCALE GENOMIC DNA]</scope>
    <source>
        <strain evidence="2 3">4NS15</strain>
    </source>
</reference>
<dbReference type="InterPro" id="IPR007214">
    <property type="entry name" value="YbaK/aa-tRNA-synth-assoc-dom"/>
</dbReference>
<feature type="domain" description="YbaK/aminoacyl-tRNA synthetase-associated" evidence="1">
    <location>
        <begin position="47"/>
        <end position="171"/>
    </location>
</feature>
<gene>
    <name evidence="2" type="ORF">GC106_58820</name>
</gene>
<dbReference type="EMBL" id="JAAATY010000021">
    <property type="protein sequence ID" value="NRN68639.1"/>
    <property type="molecule type" value="Genomic_DNA"/>
</dbReference>
<name>A0ABX2FBY2_9PSEU</name>
<evidence type="ECO:0000259" key="1">
    <source>
        <dbReference type="Pfam" id="PF04073"/>
    </source>
</evidence>
<keyword evidence="3" id="KW-1185">Reference proteome</keyword>
<sequence length="189" mass="19483">MTWTIAGSLRVLGATDRTDLLAAPVAAALAALDPSDAARVGVAQIDPDLADTAQFCEAYGSPLDASANCVVVSGKRAGEERFAACLVLATTRADVNGVVRRRLDVRKASFAPMDTAVELTGMEYGGITPLGLPDGWPLLIDQAVATAPELVIGSGIRGSKILVPGEVLAKFPGAEVIEGLGRVSNARSR</sequence>
<protein>
    <submittedName>
        <fullName evidence="2">YbaK/prolyl-tRNA synthetase associated region</fullName>
    </submittedName>
</protein>
<dbReference type="Pfam" id="PF04073">
    <property type="entry name" value="tRNA_edit"/>
    <property type="match status" value="1"/>
</dbReference>
<comment type="caution">
    <text evidence="2">The sequence shown here is derived from an EMBL/GenBank/DDBJ whole genome shotgun (WGS) entry which is preliminary data.</text>
</comment>
<dbReference type="InterPro" id="IPR036754">
    <property type="entry name" value="YbaK/aa-tRNA-synt-asso_dom_sf"/>
</dbReference>
<dbReference type="PANTHER" id="PTHR30411:SF1">
    <property type="entry name" value="CYTOPLASMIC PROTEIN"/>
    <property type="match status" value="1"/>
</dbReference>
<dbReference type="CDD" id="cd04939">
    <property type="entry name" value="PA2301"/>
    <property type="match status" value="1"/>
</dbReference>